<dbReference type="Proteomes" id="UP000799424">
    <property type="component" value="Unassembled WGS sequence"/>
</dbReference>
<sequence>MSATLLPRDYTYKPLDKSAEIRIVVLQAAPHFESPLAIRLQHCDLAERLQDDKEELDEDWTEHIRRQELAKSQWTGYEAVSYAWGTEAATVVLEVLDDEAPATLMIRPNVETMLKHLRSKTNDRCLWIDAICINQQDDREKERQVQFMGKIFSSAKAVLAWLGASTDALEKCDQLFRDLRRAVASQVEDGHGSMIDAQVLQDLLARPWFRRRWIVQEVLLAREAIVVCGNHTIDFMIFVNSVWKLTQEGRHDWLPADVVRKLCTVYRFRQSFFYRGRAAILALLVVFHAAECADDRDRIYALDGITDWKIPVSYLDPAEGIYLRYAATHIEYGNSALLNCSGAFRSSTHVLPSWVPDWRVAPRFMPVTTGLTFKNKDIFDGNVRYTGSKATLRFRGKAMAQVIAVGASAPFQAEDADLLPLLVDWSSLCPTDLLREFIATITLGSVEQVHTTATINDFVLDFLLQASGMWQEDRHLVSGYYTVRILLRSLVFSKRVWSAFDLTLYSTIFGGLGRRETGDVVSTGPLSQSPQTFARVLRHTIGGRRCFLTKNGTFGLGPADTQPGDIVISVPSAVTPYVLRPEPDKWLVGGVGSVARYFGRREYHTLVGDCYVHWFAMLDAPSRGLDKRCFNII</sequence>
<dbReference type="InterPro" id="IPR010730">
    <property type="entry name" value="HET"/>
</dbReference>
<dbReference type="Pfam" id="PF26639">
    <property type="entry name" value="Het-6_barrel"/>
    <property type="match status" value="1"/>
</dbReference>
<protein>
    <submittedName>
        <fullName evidence="2">HET-domain-containing protein</fullName>
    </submittedName>
</protein>
<dbReference type="OrthoDB" id="2157530at2759"/>
<proteinExistence type="predicted"/>
<organism evidence="2 3">
    <name type="scientific">Ophiobolus disseminans</name>
    <dbReference type="NCBI Taxonomy" id="1469910"/>
    <lineage>
        <taxon>Eukaryota</taxon>
        <taxon>Fungi</taxon>
        <taxon>Dikarya</taxon>
        <taxon>Ascomycota</taxon>
        <taxon>Pezizomycotina</taxon>
        <taxon>Dothideomycetes</taxon>
        <taxon>Pleosporomycetidae</taxon>
        <taxon>Pleosporales</taxon>
        <taxon>Pleosporineae</taxon>
        <taxon>Phaeosphaeriaceae</taxon>
        <taxon>Ophiobolus</taxon>
    </lineage>
</organism>
<dbReference type="PANTHER" id="PTHR24148:SF73">
    <property type="entry name" value="HET DOMAIN PROTEIN (AFU_ORTHOLOGUE AFUA_8G01020)"/>
    <property type="match status" value="1"/>
</dbReference>
<reference evidence="2" key="1">
    <citation type="journal article" date="2020" name="Stud. Mycol.">
        <title>101 Dothideomycetes genomes: a test case for predicting lifestyles and emergence of pathogens.</title>
        <authorList>
            <person name="Haridas S."/>
            <person name="Albert R."/>
            <person name="Binder M."/>
            <person name="Bloem J."/>
            <person name="Labutti K."/>
            <person name="Salamov A."/>
            <person name="Andreopoulos B."/>
            <person name="Baker S."/>
            <person name="Barry K."/>
            <person name="Bills G."/>
            <person name="Bluhm B."/>
            <person name="Cannon C."/>
            <person name="Castanera R."/>
            <person name="Culley D."/>
            <person name="Daum C."/>
            <person name="Ezra D."/>
            <person name="Gonzalez J."/>
            <person name="Henrissat B."/>
            <person name="Kuo A."/>
            <person name="Liang C."/>
            <person name="Lipzen A."/>
            <person name="Lutzoni F."/>
            <person name="Magnuson J."/>
            <person name="Mondo S."/>
            <person name="Nolan M."/>
            <person name="Ohm R."/>
            <person name="Pangilinan J."/>
            <person name="Park H.-J."/>
            <person name="Ramirez L."/>
            <person name="Alfaro M."/>
            <person name="Sun H."/>
            <person name="Tritt A."/>
            <person name="Yoshinaga Y."/>
            <person name="Zwiers L.-H."/>
            <person name="Turgeon B."/>
            <person name="Goodwin S."/>
            <person name="Spatafora J."/>
            <person name="Crous P."/>
            <person name="Grigoriev I."/>
        </authorList>
    </citation>
    <scope>NUCLEOTIDE SEQUENCE</scope>
    <source>
        <strain evidence="2">CBS 113818</strain>
    </source>
</reference>
<dbReference type="EMBL" id="MU006225">
    <property type="protein sequence ID" value="KAF2826635.1"/>
    <property type="molecule type" value="Genomic_DNA"/>
</dbReference>
<evidence type="ECO:0000259" key="1">
    <source>
        <dbReference type="Pfam" id="PF06985"/>
    </source>
</evidence>
<dbReference type="Pfam" id="PF06985">
    <property type="entry name" value="HET"/>
    <property type="match status" value="1"/>
</dbReference>
<dbReference type="AlphaFoldDB" id="A0A6A7A268"/>
<evidence type="ECO:0000313" key="2">
    <source>
        <dbReference type="EMBL" id="KAF2826635.1"/>
    </source>
</evidence>
<evidence type="ECO:0000313" key="3">
    <source>
        <dbReference type="Proteomes" id="UP000799424"/>
    </source>
</evidence>
<gene>
    <name evidence="2" type="ORF">CC86DRAFT_369848</name>
</gene>
<name>A0A6A7A268_9PLEO</name>
<dbReference type="InterPro" id="IPR052895">
    <property type="entry name" value="HetReg/Transcr_Mod"/>
</dbReference>
<dbReference type="PANTHER" id="PTHR24148">
    <property type="entry name" value="ANKYRIN REPEAT DOMAIN-CONTAINING PROTEIN 39 HOMOLOG-RELATED"/>
    <property type="match status" value="1"/>
</dbReference>
<feature type="domain" description="Heterokaryon incompatibility" evidence="1">
    <location>
        <begin position="77"/>
        <end position="217"/>
    </location>
</feature>
<keyword evidence="3" id="KW-1185">Reference proteome</keyword>
<accession>A0A6A7A268</accession>